<dbReference type="Proteomes" id="UP000000582">
    <property type="component" value="Chromosome"/>
</dbReference>
<organism evidence="1 2">
    <name type="scientific">Corynebacterium glutamicum (strain ATCC 13032 / DSM 20300 / JCM 1318 / BCRC 11384 / CCUG 27702 / LMG 3730 / NBRC 12168 / NCIMB 10025 / NRRL B-2784 / 534)</name>
    <dbReference type="NCBI Taxonomy" id="196627"/>
    <lineage>
        <taxon>Bacteria</taxon>
        <taxon>Bacillati</taxon>
        <taxon>Actinomycetota</taxon>
        <taxon>Actinomycetes</taxon>
        <taxon>Mycobacteriales</taxon>
        <taxon>Corynebacteriaceae</taxon>
        <taxon>Corynebacterium</taxon>
    </lineage>
</organism>
<dbReference type="OrthoDB" id="9806253at2"/>
<sequence>MGNWAEITDEISKIYQDNQYKIRQINDVDAVSDKRREALQALFEHTGRNVIVYYSAWLENGRRFSGQSTDFSVNDTDKNSFMTALHKLDQSKGLDLILHTPGGDVAATESLVDYIHALFGQDFRVIVPQLAMSAGTMIALSSKEIVMGKHSSLGPIDPQFNGLPAHGLLEEFEQAKKEVSENPQTAHIWQVILNKYNPTMLGEAKKAIQWSNSMVKQWLEKGMFLDEPDKEEKATRAIKELADHSVTLAHNRHISVSKALELGLNIKELESDPKLQDLVLTLHHLSVIAAQRGPLIKFVVNHDNRGTFLQGHEN</sequence>
<dbReference type="GO" id="GO:0008233">
    <property type="term" value="F:peptidase activity"/>
    <property type="evidence" value="ECO:0007669"/>
    <property type="project" value="UniProtKB-KW"/>
</dbReference>
<dbReference type="Pfam" id="PF01972">
    <property type="entry name" value="SDH_protease"/>
    <property type="match status" value="1"/>
</dbReference>
<dbReference type="KEGG" id="cgl:Cgl1823"/>
<dbReference type="GO" id="GO:0006508">
    <property type="term" value="P:proteolysis"/>
    <property type="evidence" value="ECO:0007669"/>
    <property type="project" value="UniProtKB-KW"/>
</dbReference>
<dbReference type="InterPro" id="IPR002825">
    <property type="entry name" value="Pept_S49_ser-pept_pro"/>
</dbReference>
<proteinExistence type="predicted"/>
<dbReference type="KEGG" id="cgb:cg2043"/>
<dbReference type="GO" id="GO:0016020">
    <property type="term" value="C:membrane"/>
    <property type="evidence" value="ECO:0007669"/>
    <property type="project" value="InterPro"/>
</dbReference>
<accession>Q8NPI9</accession>
<dbReference type="HOGENOM" id="CLU_080131_0_0_11"/>
<dbReference type="BioCyc" id="CORYNE:G18NG-11415-MONOMER"/>
<keyword evidence="1" id="KW-0645">Protease</keyword>
<gene>
    <name evidence="1" type="ordered locus">Cgl1823</name>
</gene>
<name>Q8NPI9_CORGL</name>
<evidence type="ECO:0000313" key="1">
    <source>
        <dbReference type="EMBL" id="BAB99216.1"/>
    </source>
</evidence>
<dbReference type="GeneID" id="1019780"/>
<dbReference type="AlphaFoldDB" id="Q8NPI9"/>
<dbReference type="EMBL" id="BA000036">
    <property type="protein sequence ID" value="BAB99216.1"/>
    <property type="molecule type" value="Genomic_DNA"/>
</dbReference>
<accession>Q6M4F7</accession>
<dbReference type="SUPFAM" id="SSF52096">
    <property type="entry name" value="ClpP/crotonase"/>
    <property type="match status" value="1"/>
</dbReference>
<dbReference type="PANTHER" id="PTHR35984:SF1">
    <property type="entry name" value="PERIPLASMIC SERINE PROTEASE"/>
    <property type="match status" value="1"/>
</dbReference>
<protein>
    <submittedName>
        <fullName evidence="1">Periplasmic serine proteases (ClpP class)</fullName>
    </submittedName>
</protein>
<dbReference type="PATRIC" id="fig|196627.13.peg.1765"/>
<evidence type="ECO:0000313" key="2">
    <source>
        <dbReference type="Proteomes" id="UP000000582"/>
    </source>
</evidence>
<dbReference type="eggNOG" id="COG0616">
    <property type="taxonomic scope" value="Bacteria"/>
</dbReference>
<dbReference type="Gene3D" id="3.90.226.10">
    <property type="entry name" value="2-enoyl-CoA Hydratase, Chain A, domain 1"/>
    <property type="match status" value="1"/>
</dbReference>
<keyword evidence="1" id="KW-0378">Hydrolase</keyword>
<dbReference type="PANTHER" id="PTHR35984">
    <property type="entry name" value="PERIPLASMIC SERINE PROTEASE"/>
    <property type="match status" value="1"/>
</dbReference>
<dbReference type="RefSeq" id="WP_011014665.1">
    <property type="nucleotide sequence ID" value="NC_003450.3"/>
</dbReference>
<dbReference type="SMR" id="Q8NPI9"/>
<reference evidence="2" key="1">
    <citation type="journal article" date="2003" name="Appl. Microbiol. Biotechnol.">
        <title>The Corynebacterium glutamicum genome: features and impacts on biotechnological processes.</title>
        <authorList>
            <person name="Ikeda M."/>
            <person name="Nakagawa S."/>
        </authorList>
    </citation>
    <scope>NUCLEOTIDE SEQUENCE [LARGE SCALE GENOMIC DNA]</scope>
    <source>
        <strain evidence="2">ATCC 13032 / DSM 20300 / BCRC 11384 / JCM 1318 / LMG 3730 / NCIMB 10025</strain>
    </source>
</reference>
<keyword evidence="2" id="KW-1185">Reference proteome</keyword>
<dbReference type="InterPro" id="IPR029045">
    <property type="entry name" value="ClpP/crotonase-like_dom_sf"/>
</dbReference>